<evidence type="ECO:0000313" key="1">
    <source>
        <dbReference type="EMBL" id="OAX51612.1"/>
    </source>
</evidence>
<dbReference type="STRING" id="37923.BK826_02055"/>
<dbReference type="EMBL" id="CP065738">
    <property type="protein sequence ID" value="QPT54095.1"/>
    <property type="molecule type" value="Genomic_DNA"/>
</dbReference>
<evidence type="ECO:0000313" key="2">
    <source>
        <dbReference type="EMBL" id="QPT54095.1"/>
    </source>
</evidence>
<sequence>MDMMDTLGLVAPGALTGAGAAAQERLRALAEQARTCSRQIHGAGEQAAGATRIEWESEAAQLFRTGMSRHGSQVVLARDQLEQAAVELELAGEQIRAHLEGLATAMAAARDRLGQALHRETQRLLDGVQDLAGDTVEAGRRALESVEVCGARAAAEALGGDPLAAGVRSALAQAGVR</sequence>
<dbReference type="EMBL" id="LJBJ02000015">
    <property type="protein sequence ID" value="OAX51612.1"/>
    <property type="molecule type" value="Genomic_DNA"/>
</dbReference>
<reference evidence="1 3" key="3">
    <citation type="submission" date="2016-06" db="EMBL/GenBank/DDBJ databases">
        <title>Identification of putative biosynthetic pathways for the production of bioactive secondary metabolites by the marine actinomycete Kocuria kristinae RUTW2-3.</title>
        <authorList>
            <person name="Waterworth S.C."/>
            <person name="Walmsley T.A."/>
            <person name="Matongo T."/>
            <person name="Davies-Coleman M.T."/>
            <person name="Dorrington R.A."/>
        </authorList>
    </citation>
    <scope>NUCLEOTIDE SEQUENCE [LARGE SCALE GENOMIC DNA]</scope>
    <source>
        <strain evidence="3">RuSp02-3</strain>
        <strain evidence="1">RUTW2-3</strain>
    </source>
</reference>
<keyword evidence="3" id="KW-1185">Reference proteome</keyword>
<dbReference type="AlphaFoldDB" id="A0A199NRR2"/>
<name>A0A199NRR2_9MICC</name>
<reference evidence="2 4" key="4">
    <citation type="submission" date="2020-12" db="EMBL/GenBank/DDBJ databases">
        <title>FDA dAtabase for Regulatory Grade micrObial Sequences (FDA-ARGOS): Supporting development and validation of Infectious Disease Dx tests.</title>
        <authorList>
            <person name="Sproer C."/>
            <person name="Gronow S."/>
            <person name="Severitt S."/>
            <person name="Schroder I."/>
            <person name="Tallon L."/>
            <person name="Sadzewicz L."/>
            <person name="Zhao X."/>
            <person name="Boylan J."/>
            <person name="Ott S."/>
            <person name="Bowen H."/>
            <person name="Vavikolanu K."/>
            <person name="Mehta A."/>
            <person name="Aluvathingal J."/>
            <person name="Nadendla S."/>
            <person name="Lowell S."/>
            <person name="Myers T."/>
            <person name="Yan Y."/>
            <person name="Sichtig H."/>
        </authorList>
    </citation>
    <scope>NUCLEOTIDE SEQUENCE [LARGE SCALE GENOMIC DNA]</scope>
    <source>
        <strain evidence="2 4">FDAARGOS_864</strain>
    </source>
</reference>
<proteinExistence type="predicted"/>
<dbReference type="RefSeq" id="WP_058731823.1">
    <property type="nucleotide sequence ID" value="NZ_CP065738.1"/>
</dbReference>
<dbReference type="Proteomes" id="UP000594975">
    <property type="component" value="Chromosome"/>
</dbReference>
<accession>A0A199NRR2</accession>
<organism evidence="1 3">
    <name type="scientific">Rothia kristinae</name>
    <dbReference type="NCBI Taxonomy" id="37923"/>
    <lineage>
        <taxon>Bacteria</taxon>
        <taxon>Bacillati</taxon>
        <taxon>Actinomycetota</taxon>
        <taxon>Actinomycetes</taxon>
        <taxon>Micrococcales</taxon>
        <taxon>Micrococcaceae</taxon>
        <taxon>Rothia</taxon>
    </lineage>
</organism>
<reference evidence="3" key="2">
    <citation type="submission" date="2016-04" db="EMBL/GenBank/DDBJ databases">
        <authorList>
            <person name="Waterworth S."/>
            <person name="Matcher G."/>
        </authorList>
    </citation>
    <scope>NUCLEOTIDE SEQUENCE [LARGE SCALE GENOMIC DNA]</scope>
    <source>
        <strain evidence="3">RuSp02-3</strain>
    </source>
</reference>
<protein>
    <submittedName>
        <fullName evidence="1">Uncharacterized protein</fullName>
    </submittedName>
</protein>
<dbReference type="GeneID" id="61262231"/>
<gene>
    <name evidence="1" type="ORF">AN277_0207940</name>
    <name evidence="2" type="ORF">I6G21_02515</name>
</gene>
<dbReference type="KEGG" id="rkr:I6G21_02515"/>
<reference evidence="1" key="1">
    <citation type="submission" date="2016-04" db="EMBL/GenBank/DDBJ databases">
        <authorList>
            <person name="Evans L.H."/>
            <person name="Alamgir A."/>
            <person name="Owens N."/>
            <person name="Weber N.D."/>
            <person name="Virtaneva K."/>
            <person name="Barbian K."/>
            <person name="Babar A."/>
            <person name="Rosenke K."/>
        </authorList>
    </citation>
    <scope>NUCLEOTIDE SEQUENCE [LARGE SCALE GENOMIC DNA]</scope>
    <source>
        <strain evidence="1">RUTW2-3</strain>
    </source>
</reference>
<evidence type="ECO:0000313" key="4">
    <source>
        <dbReference type="Proteomes" id="UP000594975"/>
    </source>
</evidence>
<evidence type="ECO:0000313" key="3">
    <source>
        <dbReference type="Proteomes" id="UP000053171"/>
    </source>
</evidence>
<dbReference type="Proteomes" id="UP000053171">
    <property type="component" value="Unassembled WGS sequence"/>
</dbReference>